<protein>
    <submittedName>
        <fullName evidence="2">Uncharacterized protein</fullName>
    </submittedName>
</protein>
<feature type="non-terminal residue" evidence="2">
    <location>
        <position position="1"/>
    </location>
</feature>
<comment type="caution">
    <text evidence="2">The sequence shown here is derived from an EMBL/GenBank/DDBJ whole genome shotgun (WGS) entry which is preliminary data.</text>
</comment>
<reference evidence="2" key="1">
    <citation type="journal article" date="2019" name="Sci. Rep.">
        <title>Draft genome of Tanacetum cinerariifolium, the natural source of mosquito coil.</title>
        <authorList>
            <person name="Yamashiro T."/>
            <person name="Shiraishi A."/>
            <person name="Satake H."/>
            <person name="Nakayama K."/>
        </authorList>
    </citation>
    <scope>NUCLEOTIDE SEQUENCE</scope>
</reference>
<evidence type="ECO:0000256" key="1">
    <source>
        <dbReference type="SAM" id="MobiDB-lite"/>
    </source>
</evidence>
<feature type="region of interest" description="Disordered" evidence="1">
    <location>
        <begin position="49"/>
        <end position="159"/>
    </location>
</feature>
<sequence>ALFSTIKVVSRHQITQQYGAILPIELTTAKIRNSKAYKEYYACAMGEAAPKPKASAKKNKGDSASSTTPPTPPPTTTVDGSGTDEGTGSKPGVPDVPSNDSAEELSWKYSDDEDVGGYEEGNKSDESYDDRDEGSDDDSEKTVKPGAGLVSRQEYKKKKTQMNCIVTSISIREGAYK</sequence>
<evidence type="ECO:0000313" key="2">
    <source>
        <dbReference type="EMBL" id="GFC86920.1"/>
    </source>
</evidence>
<dbReference type="EMBL" id="BKCJ011107723">
    <property type="protein sequence ID" value="GFC86920.1"/>
    <property type="molecule type" value="Genomic_DNA"/>
</dbReference>
<accession>A0A699RKF1</accession>
<gene>
    <name evidence="2" type="ORF">Tci_858890</name>
</gene>
<dbReference type="AlphaFoldDB" id="A0A699RKF1"/>
<proteinExistence type="predicted"/>
<feature type="compositionally biased region" description="Acidic residues" evidence="1">
    <location>
        <begin position="127"/>
        <end position="139"/>
    </location>
</feature>
<organism evidence="2">
    <name type="scientific">Tanacetum cinerariifolium</name>
    <name type="common">Dalmatian daisy</name>
    <name type="synonym">Chrysanthemum cinerariifolium</name>
    <dbReference type="NCBI Taxonomy" id="118510"/>
    <lineage>
        <taxon>Eukaryota</taxon>
        <taxon>Viridiplantae</taxon>
        <taxon>Streptophyta</taxon>
        <taxon>Embryophyta</taxon>
        <taxon>Tracheophyta</taxon>
        <taxon>Spermatophyta</taxon>
        <taxon>Magnoliopsida</taxon>
        <taxon>eudicotyledons</taxon>
        <taxon>Gunneridae</taxon>
        <taxon>Pentapetalae</taxon>
        <taxon>asterids</taxon>
        <taxon>campanulids</taxon>
        <taxon>Asterales</taxon>
        <taxon>Asteraceae</taxon>
        <taxon>Asteroideae</taxon>
        <taxon>Anthemideae</taxon>
        <taxon>Anthemidinae</taxon>
        <taxon>Tanacetum</taxon>
    </lineage>
</organism>
<name>A0A699RKF1_TANCI</name>